<dbReference type="SUPFAM" id="SSF143011">
    <property type="entry name" value="RelE-like"/>
    <property type="match status" value="1"/>
</dbReference>
<evidence type="ECO:0000313" key="3">
    <source>
        <dbReference type="Proteomes" id="UP000502196"/>
    </source>
</evidence>
<reference evidence="2 3" key="1">
    <citation type="submission" date="2020-04" db="EMBL/GenBank/DDBJ databases">
        <authorList>
            <person name="Hogendoorn C."/>
        </authorList>
    </citation>
    <scope>NUCLEOTIDE SEQUENCE [LARGE SCALE GENOMIC DNA]</scope>
    <source>
        <strain evidence="2">COOX1</strain>
    </source>
</reference>
<gene>
    <name evidence="2" type="ORF">COOX1_3305</name>
</gene>
<dbReference type="Proteomes" id="UP000502196">
    <property type="component" value="Chromosome"/>
</dbReference>
<protein>
    <recommendedName>
        <fullName evidence="4">Plasmid stabilization protein</fullName>
    </recommendedName>
</protein>
<dbReference type="Pfam" id="PF05016">
    <property type="entry name" value="ParE_toxin"/>
    <property type="match status" value="1"/>
</dbReference>
<name>A0A6F9EI18_9BACL</name>
<evidence type="ECO:0000256" key="1">
    <source>
        <dbReference type="ARBA" id="ARBA00022649"/>
    </source>
</evidence>
<dbReference type="AlphaFoldDB" id="A0A6F9EI18"/>
<keyword evidence="1" id="KW-1277">Toxin-antitoxin system</keyword>
<organism evidence="2 3">
    <name type="scientific">Kyrpidia spormannii</name>
    <dbReference type="NCBI Taxonomy" id="2055160"/>
    <lineage>
        <taxon>Bacteria</taxon>
        <taxon>Bacillati</taxon>
        <taxon>Bacillota</taxon>
        <taxon>Bacilli</taxon>
        <taxon>Bacillales</taxon>
        <taxon>Alicyclobacillaceae</taxon>
        <taxon>Kyrpidia</taxon>
    </lineage>
</organism>
<proteinExistence type="predicted"/>
<dbReference type="Gene3D" id="3.30.2310.20">
    <property type="entry name" value="RelE-like"/>
    <property type="match status" value="1"/>
</dbReference>
<dbReference type="InterPro" id="IPR007712">
    <property type="entry name" value="RelE/ParE_toxin"/>
</dbReference>
<evidence type="ECO:0008006" key="4">
    <source>
        <dbReference type="Google" id="ProtNLM"/>
    </source>
</evidence>
<sequence>MTYSVSWSRQALRDLQKLDKSTATRIIAAVETFAETGRGDVRRLSNVDGEYRLRVGNWRVRFILNHNVAPRCSDSSFTPQWSL</sequence>
<evidence type="ECO:0000313" key="2">
    <source>
        <dbReference type="EMBL" id="CAB3396059.1"/>
    </source>
</evidence>
<dbReference type="InterPro" id="IPR035093">
    <property type="entry name" value="RelE/ParE_toxin_dom_sf"/>
</dbReference>
<accession>A0A6F9EI18</accession>
<dbReference type="EMBL" id="LR792683">
    <property type="protein sequence ID" value="CAB3396059.1"/>
    <property type="molecule type" value="Genomic_DNA"/>
</dbReference>
<dbReference type="RefSeq" id="WP_170086534.1">
    <property type="nucleotide sequence ID" value="NZ_CP047972.1"/>
</dbReference>